<keyword evidence="1" id="KW-1133">Transmembrane helix</keyword>
<evidence type="ECO:0000313" key="2">
    <source>
        <dbReference type="EMBL" id="CEP02065.1"/>
    </source>
</evidence>
<feature type="transmembrane region" description="Helical" evidence="1">
    <location>
        <begin position="190"/>
        <end position="209"/>
    </location>
</feature>
<evidence type="ECO:0000313" key="3">
    <source>
        <dbReference type="Proteomes" id="UP000039324"/>
    </source>
</evidence>
<keyword evidence="1" id="KW-0472">Membrane</keyword>
<dbReference type="EMBL" id="CDSF01000122">
    <property type="protein sequence ID" value="CEP02065.1"/>
    <property type="molecule type" value="Genomic_DNA"/>
</dbReference>
<proteinExistence type="predicted"/>
<keyword evidence="3" id="KW-1185">Reference proteome</keyword>
<reference evidence="2 3" key="1">
    <citation type="submission" date="2015-02" db="EMBL/GenBank/DDBJ databases">
        <authorList>
            <person name="Chooi Y.-H."/>
        </authorList>
    </citation>
    <scope>NUCLEOTIDE SEQUENCE [LARGE SCALE GENOMIC DNA]</scope>
    <source>
        <strain evidence="2">E3</strain>
    </source>
</reference>
<dbReference type="AlphaFoldDB" id="A0A0G4J3A6"/>
<organism evidence="2 3">
    <name type="scientific">Plasmodiophora brassicae</name>
    <name type="common">Clubroot disease agent</name>
    <dbReference type="NCBI Taxonomy" id="37360"/>
    <lineage>
        <taxon>Eukaryota</taxon>
        <taxon>Sar</taxon>
        <taxon>Rhizaria</taxon>
        <taxon>Endomyxa</taxon>
        <taxon>Phytomyxea</taxon>
        <taxon>Plasmodiophorida</taxon>
        <taxon>Plasmodiophoridae</taxon>
        <taxon>Plasmodiophora</taxon>
    </lineage>
</organism>
<keyword evidence="1" id="KW-0812">Transmembrane</keyword>
<protein>
    <submittedName>
        <fullName evidence="2">Uncharacterized protein</fullName>
    </submittedName>
</protein>
<name>A0A0G4J3A6_PLABS</name>
<dbReference type="Proteomes" id="UP000039324">
    <property type="component" value="Unassembled WGS sequence"/>
</dbReference>
<accession>A0A0G4J3A6</accession>
<gene>
    <name evidence="2" type="ORF">PBRA_002330</name>
</gene>
<sequence length="210" mass="22608">MLKQVGQKAAVAAAAAAAATASAPTAMAECETFASWQLVDESSDDDLSKEMRISRQLWRAAPETARDAASAAGASHAVCERTTARVIHHFCRDASFKQFVMDVYDEEARKDIQSRVPTLYLEAADDNNATNGTNDNPVSSESIFDRMMRWARNLGNSVFQGVVSLGSIIRTLLTPIDEIDDGKTATPENVFFGVLVIVAALGSIIALCVH</sequence>
<evidence type="ECO:0000256" key="1">
    <source>
        <dbReference type="SAM" id="Phobius"/>
    </source>
</evidence>